<keyword evidence="2" id="KW-1185">Reference proteome</keyword>
<gene>
    <name evidence="1" type="ORF">HNR73_007449</name>
</gene>
<name>A0A841G1C3_9ACTN</name>
<reference evidence="1 2" key="1">
    <citation type="submission" date="2020-08" db="EMBL/GenBank/DDBJ databases">
        <title>Genomic Encyclopedia of Type Strains, Phase IV (KMG-IV): sequencing the most valuable type-strain genomes for metagenomic binning, comparative biology and taxonomic classification.</title>
        <authorList>
            <person name="Goeker M."/>
        </authorList>
    </citation>
    <scope>NUCLEOTIDE SEQUENCE [LARGE SCALE GENOMIC DNA]</scope>
    <source>
        <strain evidence="1 2">YIM 65646</strain>
    </source>
</reference>
<proteinExistence type="predicted"/>
<organism evidence="1 2">
    <name type="scientific">Phytomonospora endophytica</name>
    <dbReference type="NCBI Taxonomy" id="714109"/>
    <lineage>
        <taxon>Bacteria</taxon>
        <taxon>Bacillati</taxon>
        <taxon>Actinomycetota</taxon>
        <taxon>Actinomycetes</taxon>
        <taxon>Micromonosporales</taxon>
        <taxon>Micromonosporaceae</taxon>
        <taxon>Phytomonospora</taxon>
    </lineage>
</organism>
<dbReference type="RefSeq" id="WP_184792639.1">
    <property type="nucleotide sequence ID" value="NZ_BONT01000089.1"/>
</dbReference>
<accession>A0A841G1C3</accession>
<sequence length="104" mass="11587">MLDEKLDALSQMMAQHMARPFPPGLRGLEIDDQDLVMLDADAYGCVASVREGPLSERHRAGLTQLTSVFESVLPAIDDTYATEYYAHLHNMIVLAADIERLRGK</sequence>
<evidence type="ECO:0000313" key="1">
    <source>
        <dbReference type="EMBL" id="MBB6039552.1"/>
    </source>
</evidence>
<evidence type="ECO:0000313" key="2">
    <source>
        <dbReference type="Proteomes" id="UP000548476"/>
    </source>
</evidence>
<protein>
    <submittedName>
        <fullName evidence="1">Uncharacterized protein</fullName>
    </submittedName>
</protein>
<dbReference type="AlphaFoldDB" id="A0A841G1C3"/>
<comment type="caution">
    <text evidence="1">The sequence shown here is derived from an EMBL/GenBank/DDBJ whole genome shotgun (WGS) entry which is preliminary data.</text>
</comment>
<dbReference type="EMBL" id="JACHGT010000023">
    <property type="protein sequence ID" value="MBB6039552.1"/>
    <property type="molecule type" value="Genomic_DNA"/>
</dbReference>
<dbReference type="Proteomes" id="UP000548476">
    <property type="component" value="Unassembled WGS sequence"/>
</dbReference>